<dbReference type="KEGG" id="dwd:DSCW_63050"/>
<keyword evidence="3" id="KW-1185">Reference proteome</keyword>
<name>A0A5K7ZCN0_9BACT</name>
<evidence type="ECO:0000259" key="1">
    <source>
        <dbReference type="SMART" id="SM00966"/>
    </source>
</evidence>
<dbReference type="RefSeq" id="WP_155307472.1">
    <property type="nucleotide sequence ID" value="NZ_AP021875.1"/>
</dbReference>
<dbReference type="AlphaFoldDB" id="A0A5K7ZCN0"/>
<reference evidence="2 3" key="1">
    <citation type="submission" date="2019-11" db="EMBL/GenBank/DDBJ databases">
        <title>Comparative genomics of hydrocarbon-degrading Desulfosarcina strains.</title>
        <authorList>
            <person name="Watanabe M."/>
            <person name="Kojima H."/>
            <person name="Fukui M."/>
        </authorList>
    </citation>
    <scope>NUCLEOTIDE SEQUENCE [LARGE SCALE GENOMIC DNA]</scope>
    <source>
        <strain evidence="2 3">PP31</strain>
    </source>
</reference>
<dbReference type="InterPro" id="IPR037914">
    <property type="entry name" value="SpoVT-AbrB_sf"/>
</dbReference>
<organism evidence="2 3">
    <name type="scientific">Desulfosarcina widdelii</name>
    <dbReference type="NCBI Taxonomy" id="947919"/>
    <lineage>
        <taxon>Bacteria</taxon>
        <taxon>Pseudomonadati</taxon>
        <taxon>Thermodesulfobacteriota</taxon>
        <taxon>Desulfobacteria</taxon>
        <taxon>Desulfobacterales</taxon>
        <taxon>Desulfosarcinaceae</taxon>
        <taxon>Desulfosarcina</taxon>
    </lineage>
</organism>
<accession>A0A5K7ZCN0</accession>
<evidence type="ECO:0000313" key="3">
    <source>
        <dbReference type="Proteomes" id="UP000427769"/>
    </source>
</evidence>
<dbReference type="GO" id="GO:0003677">
    <property type="term" value="F:DNA binding"/>
    <property type="evidence" value="ECO:0007669"/>
    <property type="project" value="InterPro"/>
</dbReference>
<dbReference type="Proteomes" id="UP000427769">
    <property type="component" value="Chromosome"/>
</dbReference>
<dbReference type="OrthoDB" id="5426827at2"/>
<protein>
    <recommendedName>
        <fullName evidence="1">SpoVT-AbrB domain-containing protein</fullName>
    </recommendedName>
</protein>
<dbReference type="SMART" id="SM00966">
    <property type="entry name" value="SpoVT_AbrB"/>
    <property type="match status" value="1"/>
</dbReference>
<dbReference type="SUPFAM" id="SSF89447">
    <property type="entry name" value="AbrB/MazE/MraZ-like"/>
    <property type="match status" value="1"/>
</dbReference>
<dbReference type="EMBL" id="AP021875">
    <property type="protein sequence ID" value="BBO78888.1"/>
    <property type="molecule type" value="Genomic_DNA"/>
</dbReference>
<gene>
    <name evidence="2" type="ORF">DSCW_63050</name>
</gene>
<sequence length="139" mass="15672">MAQKVAQKKLVEHNALLQAVEMGMRKEAIKEKFNFKSLQELKVAYYDALVALDKIKDVKKGRKPKKVDNKVSINSKGSIVIPKKLIDELDLGDMDTFRVVKGDTGLILETVKKPPKTILRKRNGHSLERNCSQASMLPN</sequence>
<evidence type="ECO:0000313" key="2">
    <source>
        <dbReference type="EMBL" id="BBO78888.1"/>
    </source>
</evidence>
<feature type="domain" description="SpoVT-AbrB" evidence="1">
    <location>
        <begin position="71"/>
        <end position="116"/>
    </location>
</feature>
<proteinExistence type="predicted"/>
<dbReference type="InterPro" id="IPR007159">
    <property type="entry name" value="SpoVT-AbrB_dom"/>
</dbReference>